<gene>
    <name evidence="1" type="ORF">GCM10022393_35770</name>
</gene>
<name>A0ABP6UUU0_9FLAO</name>
<keyword evidence="2" id="KW-1185">Reference proteome</keyword>
<reference evidence="2" key="1">
    <citation type="journal article" date="2019" name="Int. J. Syst. Evol. Microbiol.">
        <title>The Global Catalogue of Microorganisms (GCM) 10K type strain sequencing project: providing services to taxonomists for standard genome sequencing and annotation.</title>
        <authorList>
            <consortium name="The Broad Institute Genomics Platform"/>
            <consortium name="The Broad Institute Genome Sequencing Center for Infectious Disease"/>
            <person name="Wu L."/>
            <person name="Ma J."/>
        </authorList>
    </citation>
    <scope>NUCLEOTIDE SEQUENCE [LARGE SCALE GENOMIC DNA]</scope>
    <source>
        <strain evidence="2">JCM 17106</strain>
    </source>
</reference>
<sequence>MGTQIFYGIINIETINGDYTDTITNPDFFKKSLLPVAPLKKYFHQKYEKGNSEYDRIPDFRNQLLWMPDVSVKDKKVVVDFFTSDVTGDFEISLEGFTENGKSVTSKAYFKVE</sequence>
<organism evidence="1 2">
    <name type="scientific">Aquimarina addita</name>
    <dbReference type="NCBI Taxonomy" id="870485"/>
    <lineage>
        <taxon>Bacteria</taxon>
        <taxon>Pseudomonadati</taxon>
        <taxon>Bacteroidota</taxon>
        <taxon>Flavobacteriia</taxon>
        <taxon>Flavobacteriales</taxon>
        <taxon>Flavobacteriaceae</taxon>
        <taxon>Aquimarina</taxon>
    </lineage>
</organism>
<evidence type="ECO:0000313" key="1">
    <source>
        <dbReference type="EMBL" id="GAA3518493.1"/>
    </source>
</evidence>
<comment type="caution">
    <text evidence="1">The sequence shown here is derived from an EMBL/GenBank/DDBJ whole genome shotgun (WGS) entry which is preliminary data.</text>
</comment>
<protein>
    <submittedName>
        <fullName evidence="1">Uncharacterized protein</fullName>
    </submittedName>
</protein>
<accession>A0ABP6UUU0</accession>
<evidence type="ECO:0000313" key="2">
    <source>
        <dbReference type="Proteomes" id="UP001500459"/>
    </source>
</evidence>
<proteinExistence type="predicted"/>
<dbReference type="Proteomes" id="UP001500459">
    <property type="component" value="Unassembled WGS sequence"/>
</dbReference>
<dbReference type="RefSeq" id="WP_344929776.1">
    <property type="nucleotide sequence ID" value="NZ_BAABCW010000019.1"/>
</dbReference>
<dbReference type="EMBL" id="BAABCW010000019">
    <property type="protein sequence ID" value="GAA3518493.1"/>
    <property type="molecule type" value="Genomic_DNA"/>
</dbReference>